<reference evidence="2 3" key="1">
    <citation type="submission" date="2018-02" db="EMBL/GenBank/DDBJ databases">
        <title>Draft genome sequencing of Burkholderia cepacia Y14-15.</title>
        <authorList>
            <person name="Zheng B.-X."/>
        </authorList>
    </citation>
    <scope>NUCLEOTIDE SEQUENCE [LARGE SCALE GENOMIC DNA]</scope>
    <source>
        <strain evidence="2 3">Y14-15</strain>
    </source>
</reference>
<accession>A0A2S8I440</accession>
<name>A0A2S8I440_BURCE</name>
<comment type="caution">
    <text evidence="2">The sequence shown here is derived from an EMBL/GenBank/DDBJ whole genome shotgun (WGS) entry which is preliminary data.</text>
</comment>
<dbReference type="Proteomes" id="UP000238206">
    <property type="component" value="Unassembled WGS sequence"/>
</dbReference>
<sequence>MNQLVRIAPGVVFASDVLGAEWVRKFGPSAAGASLPKNAQPSERRERPENEMAHTIQESNSPQMSLL</sequence>
<feature type="region of interest" description="Disordered" evidence="1">
    <location>
        <begin position="29"/>
        <end position="67"/>
    </location>
</feature>
<feature type="compositionally biased region" description="Polar residues" evidence="1">
    <location>
        <begin position="56"/>
        <end position="67"/>
    </location>
</feature>
<dbReference type="EMBL" id="PUIQ01000076">
    <property type="protein sequence ID" value="PQP09468.1"/>
    <property type="molecule type" value="Genomic_DNA"/>
</dbReference>
<organism evidence="2 3">
    <name type="scientific">Burkholderia cepacia</name>
    <name type="common">Pseudomonas cepacia</name>
    <dbReference type="NCBI Taxonomy" id="292"/>
    <lineage>
        <taxon>Bacteria</taxon>
        <taxon>Pseudomonadati</taxon>
        <taxon>Pseudomonadota</taxon>
        <taxon>Betaproteobacteria</taxon>
        <taxon>Burkholderiales</taxon>
        <taxon>Burkholderiaceae</taxon>
        <taxon>Burkholderia</taxon>
        <taxon>Burkholderia cepacia complex</taxon>
    </lineage>
</organism>
<dbReference type="AlphaFoldDB" id="A0A2S8I440"/>
<evidence type="ECO:0000256" key="1">
    <source>
        <dbReference type="SAM" id="MobiDB-lite"/>
    </source>
</evidence>
<feature type="compositionally biased region" description="Basic and acidic residues" evidence="1">
    <location>
        <begin position="42"/>
        <end position="52"/>
    </location>
</feature>
<evidence type="ECO:0000313" key="2">
    <source>
        <dbReference type="EMBL" id="PQP09468.1"/>
    </source>
</evidence>
<gene>
    <name evidence="2" type="ORF">C5615_34975</name>
</gene>
<proteinExistence type="predicted"/>
<evidence type="ECO:0000313" key="3">
    <source>
        <dbReference type="Proteomes" id="UP000238206"/>
    </source>
</evidence>
<protein>
    <submittedName>
        <fullName evidence="2">Uncharacterized protein</fullName>
    </submittedName>
</protein>
<dbReference type="RefSeq" id="WP_105393514.1">
    <property type="nucleotide sequence ID" value="NZ_PUIQ01000076.1"/>
</dbReference>